<reference evidence="2 3" key="1">
    <citation type="journal article" date="2014" name="Genome Announc.">
        <title>Draft genome sequences of eight enterohepatic helicobacter species isolated from both laboratory and wild rodents.</title>
        <authorList>
            <person name="Sheh A."/>
            <person name="Shen Z."/>
            <person name="Fox J.G."/>
        </authorList>
    </citation>
    <scope>NUCLEOTIDE SEQUENCE [LARGE SCALE GENOMIC DNA]</scope>
    <source>
        <strain evidence="2 3">ATCC 700114</strain>
    </source>
</reference>
<accession>A0A4U8S335</accession>
<evidence type="ECO:0000313" key="2">
    <source>
        <dbReference type="EMBL" id="TLD80057.1"/>
    </source>
</evidence>
<keyword evidence="1" id="KW-1133">Transmembrane helix</keyword>
<dbReference type="EMBL" id="JRPL02000037">
    <property type="protein sequence ID" value="TLD80057.1"/>
    <property type="molecule type" value="Genomic_DNA"/>
</dbReference>
<feature type="transmembrane region" description="Helical" evidence="1">
    <location>
        <begin position="42"/>
        <end position="60"/>
    </location>
</feature>
<sequence>MEKIFFKILYHSIATSLCLGIILVLIRISFEWLGYSMIYDLLAMYCGFISAIILVSYNIFQGIMYHKSIIYDVFYFKSPFDSHNNCSMCFDNANCKFIYAGQNKGVFYRF</sequence>
<feature type="transmembrane region" description="Helical" evidence="1">
    <location>
        <begin position="12"/>
        <end position="30"/>
    </location>
</feature>
<protein>
    <submittedName>
        <fullName evidence="2">Uncharacterized protein</fullName>
    </submittedName>
</protein>
<proteinExistence type="predicted"/>
<gene>
    <name evidence="2" type="ORF">LS81_009745</name>
</gene>
<dbReference type="RefSeq" id="WP_034344200.1">
    <property type="nucleotide sequence ID" value="NZ_FZNG01000011.1"/>
</dbReference>
<name>A0A4U8S335_9HELI</name>
<dbReference type="AlphaFoldDB" id="A0A4U8S335"/>
<comment type="caution">
    <text evidence="2">The sequence shown here is derived from an EMBL/GenBank/DDBJ whole genome shotgun (WGS) entry which is preliminary data.</text>
</comment>
<dbReference type="Proteomes" id="UP000029878">
    <property type="component" value="Unassembled WGS sequence"/>
</dbReference>
<keyword evidence="1" id="KW-0472">Membrane</keyword>
<evidence type="ECO:0000256" key="1">
    <source>
        <dbReference type="SAM" id="Phobius"/>
    </source>
</evidence>
<dbReference type="OrthoDB" id="10016408at2"/>
<evidence type="ECO:0000313" key="3">
    <source>
        <dbReference type="Proteomes" id="UP000029878"/>
    </source>
</evidence>
<keyword evidence="1" id="KW-0812">Transmembrane</keyword>
<organism evidence="2 3">
    <name type="scientific">Helicobacter trogontum</name>
    <dbReference type="NCBI Taxonomy" id="50960"/>
    <lineage>
        <taxon>Bacteria</taxon>
        <taxon>Pseudomonadati</taxon>
        <taxon>Campylobacterota</taxon>
        <taxon>Epsilonproteobacteria</taxon>
        <taxon>Campylobacterales</taxon>
        <taxon>Helicobacteraceae</taxon>
        <taxon>Helicobacter</taxon>
    </lineage>
</organism>